<feature type="non-terminal residue" evidence="2">
    <location>
        <position position="228"/>
    </location>
</feature>
<proteinExistence type="predicted"/>
<dbReference type="Pfam" id="PF00171">
    <property type="entry name" value="Aldedh"/>
    <property type="match status" value="1"/>
</dbReference>
<reference evidence="2" key="1">
    <citation type="journal article" date="2014" name="Front. Microbiol.">
        <title>High frequency of phylogenetically diverse reductive dehalogenase-homologous genes in deep subseafloor sedimentary metagenomes.</title>
        <authorList>
            <person name="Kawai M."/>
            <person name="Futagami T."/>
            <person name="Toyoda A."/>
            <person name="Takaki Y."/>
            <person name="Nishi S."/>
            <person name="Hori S."/>
            <person name="Arai W."/>
            <person name="Tsubouchi T."/>
            <person name="Morono Y."/>
            <person name="Uchiyama I."/>
            <person name="Ito T."/>
            <person name="Fujiyama A."/>
            <person name="Inagaki F."/>
            <person name="Takami H."/>
        </authorList>
    </citation>
    <scope>NUCLEOTIDE SEQUENCE</scope>
    <source>
        <strain evidence="2">Expedition CK06-06</strain>
    </source>
</reference>
<dbReference type="InterPro" id="IPR016161">
    <property type="entry name" value="Ald_DH/histidinol_DH"/>
</dbReference>
<dbReference type="SUPFAM" id="SSF53720">
    <property type="entry name" value="ALDH-like"/>
    <property type="match status" value="1"/>
</dbReference>
<dbReference type="GO" id="GO:0016491">
    <property type="term" value="F:oxidoreductase activity"/>
    <property type="evidence" value="ECO:0007669"/>
    <property type="project" value="InterPro"/>
</dbReference>
<dbReference type="EMBL" id="BARU01010067">
    <property type="protein sequence ID" value="GAH44728.1"/>
    <property type="molecule type" value="Genomic_DNA"/>
</dbReference>
<dbReference type="InterPro" id="IPR016162">
    <property type="entry name" value="Ald_DH_N"/>
</dbReference>
<evidence type="ECO:0000259" key="1">
    <source>
        <dbReference type="Pfam" id="PF00171"/>
    </source>
</evidence>
<feature type="domain" description="Aldehyde dehydrogenase" evidence="1">
    <location>
        <begin position="9"/>
        <end position="204"/>
    </location>
</feature>
<comment type="caution">
    <text evidence="2">The sequence shown here is derived from an EMBL/GenBank/DDBJ whole genome shotgun (WGS) entry which is preliminary data.</text>
</comment>
<dbReference type="InterPro" id="IPR015590">
    <property type="entry name" value="Aldehyde_DH_dom"/>
</dbReference>
<gene>
    <name evidence="2" type="ORF">S03H2_19296</name>
</gene>
<dbReference type="AlphaFoldDB" id="X1HHE1"/>
<organism evidence="2">
    <name type="scientific">marine sediment metagenome</name>
    <dbReference type="NCBI Taxonomy" id="412755"/>
    <lineage>
        <taxon>unclassified sequences</taxon>
        <taxon>metagenomes</taxon>
        <taxon>ecological metagenomes</taxon>
    </lineage>
</organism>
<sequence length="228" mass="24113">MVSTQGKQESQLIKELVDTARKVLPQLEKYNQEQIDEIVTAISWVGGKPGNAEYLAKIATEETGFGNVEDKVKKIRNKTKGTLRDLIGEKTVGVIDVNEKTGITRIAKAKGVVGALIPATNPEATPIHNAMIALKGANAIIFAPHPRAKKTCGEVVRLIHEELAKVGAPLDAVQYTSEPSIPLSQELMRSADFVIATGGGPMVKAAYSSGTPAIGVGPGNPPILIDSS</sequence>
<name>X1HHE1_9ZZZZ</name>
<protein>
    <recommendedName>
        <fullName evidence="1">Aldehyde dehydrogenase domain-containing protein</fullName>
    </recommendedName>
</protein>
<accession>X1HHE1</accession>
<evidence type="ECO:0000313" key="2">
    <source>
        <dbReference type="EMBL" id="GAH44728.1"/>
    </source>
</evidence>
<dbReference type="Gene3D" id="3.40.605.10">
    <property type="entry name" value="Aldehyde Dehydrogenase, Chain A, domain 1"/>
    <property type="match status" value="1"/>
</dbReference>